<reference evidence="2 3" key="2">
    <citation type="journal article" date="2007" name="BMC Biol.">
        <title>A 100%-complete sequence reveals unusually simple genomic features in the hot-spring red alga Cyanidioschyzon merolae.</title>
        <authorList>
            <person name="Nozaki H."/>
            <person name="Takano H."/>
            <person name="Misumi O."/>
            <person name="Terasawa K."/>
            <person name="Matsuzaki M."/>
            <person name="Maruyama S."/>
            <person name="Nishida K."/>
            <person name="Yagisawa F."/>
            <person name="Yoshida Y."/>
            <person name="Fujiwara T."/>
            <person name="Takio S."/>
            <person name="Tamura K."/>
            <person name="Chung S.J."/>
            <person name="Nakamura S."/>
            <person name="Kuroiwa H."/>
            <person name="Tanaka K."/>
            <person name="Sato N."/>
            <person name="Kuroiwa T."/>
        </authorList>
    </citation>
    <scope>NUCLEOTIDE SEQUENCE [LARGE SCALE GENOMIC DNA]</scope>
    <source>
        <strain evidence="2 3">10D</strain>
    </source>
</reference>
<dbReference type="GeneID" id="16996585"/>
<feature type="compositionally biased region" description="Basic and acidic residues" evidence="1">
    <location>
        <begin position="278"/>
        <end position="288"/>
    </location>
</feature>
<evidence type="ECO:0000313" key="3">
    <source>
        <dbReference type="Proteomes" id="UP000007014"/>
    </source>
</evidence>
<protein>
    <submittedName>
        <fullName evidence="2">Uncharacterized protein</fullName>
    </submittedName>
</protein>
<reference evidence="2 3" key="1">
    <citation type="journal article" date="2004" name="Nature">
        <title>Genome sequence of the ultrasmall unicellular red alga Cyanidioschyzon merolae 10D.</title>
        <authorList>
            <person name="Matsuzaki M."/>
            <person name="Misumi O."/>
            <person name="Shin-i T."/>
            <person name="Maruyama S."/>
            <person name="Takahara M."/>
            <person name="Miyagishima S."/>
            <person name="Mori T."/>
            <person name="Nishida K."/>
            <person name="Yagisawa F."/>
            <person name="Nishida K."/>
            <person name="Yoshida Y."/>
            <person name="Nishimura Y."/>
            <person name="Nakao S."/>
            <person name="Kobayashi T."/>
            <person name="Momoyama Y."/>
            <person name="Higashiyama T."/>
            <person name="Minoda A."/>
            <person name="Sano M."/>
            <person name="Nomoto H."/>
            <person name="Oishi K."/>
            <person name="Hayashi H."/>
            <person name="Ohta F."/>
            <person name="Nishizaka S."/>
            <person name="Haga S."/>
            <person name="Miura S."/>
            <person name="Morishita T."/>
            <person name="Kabeya Y."/>
            <person name="Terasawa K."/>
            <person name="Suzuki Y."/>
            <person name="Ishii Y."/>
            <person name="Asakawa S."/>
            <person name="Takano H."/>
            <person name="Ohta N."/>
            <person name="Kuroiwa H."/>
            <person name="Tanaka K."/>
            <person name="Shimizu N."/>
            <person name="Sugano S."/>
            <person name="Sato N."/>
            <person name="Nozaki H."/>
            <person name="Ogasawara N."/>
            <person name="Kohara Y."/>
            <person name="Kuroiwa T."/>
        </authorList>
    </citation>
    <scope>NUCLEOTIDE SEQUENCE [LARGE SCALE GENOMIC DNA]</scope>
    <source>
        <strain evidence="2 3">10D</strain>
    </source>
</reference>
<evidence type="ECO:0000256" key="1">
    <source>
        <dbReference type="SAM" id="MobiDB-lite"/>
    </source>
</evidence>
<organism evidence="2 3">
    <name type="scientific">Cyanidioschyzon merolae (strain NIES-3377 / 10D)</name>
    <name type="common">Unicellular red alga</name>
    <dbReference type="NCBI Taxonomy" id="280699"/>
    <lineage>
        <taxon>Eukaryota</taxon>
        <taxon>Rhodophyta</taxon>
        <taxon>Bangiophyceae</taxon>
        <taxon>Cyanidiales</taxon>
        <taxon>Cyanidiaceae</taxon>
        <taxon>Cyanidioschyzon</taxon>
    </lineage>
</organism>
<dbReference type="AlphaFoldDB" id="M1VAB9"/>
<dbReference type="OrthoDB" id="10485678at2759"/>
<gene>
    <name evidence="2" type="ORF">CYME_CMQ477C</name>
</gene>
<dbReference type="KEGG" id="cme:CYME_CMQ477C"/>
<proteinExistence type="predicted"/>
<dbReference type="EMBL" id="AP006499">
    <property type="protein sequence ID" value="BAM82029.1"/>
    <property type="molecule type" value="Genomic_DNA"/>
</dbReference>
<evidence type="ECO:0000313" key="2">
    <source>
        <dbReference type="EMBL" id="BAM82029.1"/>
    </source>
</evidence>
<name>M1VAB9_CYAM1</name>
<dbReference type="Proteomes" id="UP000007014">
    <property type="component" value="Chromosome 17"/>
</dbReference>
<keyword evidence="3" id="KW-1185">Reference proteome</keyword>
<sequence length="288" mass="31841">MNQERGAPPEAWNLLFSELLAATATLREKLDYLRQLSVTLESQQTLREWAAEYAPSVLSAAQASIASAQFMIETLSTGAPTHQGTLENETVQVGSTPETLSENIELGKLSAKRALAASPVGFREVQEASSYGVEQREARTYNGHAAARSGSRETGVPVNSKAHRLRFTEAEDAIFSEVYHELAPRIRSKVQIAKEVQARLPNGQERKWNVVYKHLLLLKEKYDWPSYSKNEKHAPSGADDDSQVYLNDAVIGVREAPNRQTPLSARGPTMPRGASSPKESKLDTPWEL</sequence>
<dbReference type="RefSeq" id="XP_005538065.1">
    <property type="nucleotide sequence ID" value="XM_005538008.1"/>
</dbReference>
<feature type="region of interest" description="Disordered" evidence="1">
    <location>
        <begin position="253"/>
        <end position="288"/>
    </location>
</feature>
<accession>M1VAB9</accession>